<protein>
    <submittedName>
        <fullName evidence="4">Serine phosphatase RsbU, regulator of sigma subunit</fullName>
    </submittedName>
</protein>
<keyword evidence="2" id="KW-0472">Membrane</keyword>
<dbReference type="Gene3D" id="3.60.40.10">
    <property type="entry name" value="PPM-type phosphatase domain"/>
    <property type="match status" value="1"/>
</dbReference>
<dbReference type="PANTHER" id="PTHR43156:SF2">
    <property type="entry name" value="STAGE II SPORULATION PROTEIN E"/>
    <property type="match status" value="1"/>
</dbReference>
<evidence type="ECO:0000256" key="1">
    <source>
        <dbReference type="ARBA" id="ARBA00022801"/>
    </source>
</evidence>
<dbReference type="GO" id="GO:0016791">
    <property type="term" value="F:phosphatase activity"/>
    <property type="evidence" value="ECO:0007669"/>
    <property type="project" value="TreeGrafter"/>
</dbReference>
<dbReference type="InterPro" id="IPR036457">
    <property type="entry name" value="PPM-type-like_dom_sf"/>
</dbReference>
<feature type="transmembrane region" description="Helical" evidence="2">
    <location>
        <begin position="62"/>
        <end position="80"/>
    </location>
</feature>
<feature type="transmembrane region" description="Helical" evidence="2">
    <location>
        <begin position="26"/>
        <end position="50"/>
    </location>
</feature>
<accession>A0A3B0W1A4</accession>
<gene>
    <name evidence="4" type="ORF">MNBD_CHLOROFLEXI01-1711</name>
</gene>
<dbReference type="SMART" id="SM00331">
    <property type="entry name" value="PP2C_SIG"/>
    <property type="match status" value="1"/>
</dbReference>
<dbReference type="InterPro" id="IPR001932">
    <property type="entry name" value="PPM-type_phosphatase-like_dom"/>
</dbReference>
<reference evidence="4" key="1">
    <citation type="submission" date="2018-06" db="EMBL/GenBank/DDBJ databases">
        <authorList>
            <person name="Zhirakovskaya E."/>
        </authorList>
    </citation>
    <scope>NUCLEOTIDE SEQUENCE</scope>
</reference>
<feature type="transmembrane region" description="Helical" evidence="2">
    <location>
        <begin position="149"/>
        <end position="169"/>
    </location>
</feature>
<organism evidence="4">
    <name type="scientific">hydrothermal vent metagenome</name>
    <dbReference type="NCBI Taxonomy" id="652676"/>
    <lineage>
        <taxon>unclassified sequences</taxon>
        <taxon>metagenomes</taxon>
        <taxon>ecological metagenomes</taxon>
    </lineage>
</organism>
<dbReference type="PANTHER" id="PTHR43156">
    <property type="entry name" value="STAGE II SPORULATION PROTEIN E-RELATED"/>
    <property type="match status" value="1"/>
</dbReference>
<sequence length="683" mass="75927">MKENWIDAISLKIRPDLNEKVGIEQAWMLLDMSTLVGALSTAMIAVIWLVLVTDSRIIRQDWTLFVLLLVLMALFSHFTFELRLQITKTVFSSASGSLMFMVLWSGMLIFGPTALWLQIVLTTGQTIWQWINESNRDYRWVLIRSYVQNISLVTLSGLIGLSVYAWIGGIYPLTELAFSSIWKAFVAMLVTIVIQLLLVVPFARRMVRVMDAFQEKTASNSTPIVQFLFVAMNSSNIILPFGILAAGLYTEFGLGIYLFFVSFAFLASLLANRLSQAVDRSEQRSRELKNLESLAQAILNAPPEQMELPQLLEQHVEGMFQQAHMHIWLYPDSTLFKTKLVETVPQLAEAQALAKQESAAYYQLFGVRLPEETGGRYARSGLIVPIVDESNKLQGGIYLLKRTDLGAVMDYLPAAHSLAGQVAAALRRAEVHKQTVASAKMARELEVAGQIQASFLPSGLPNIAGWEIVAAIEPALQTSGDFYDFVELDNGRIGLVVADVADKGTGAALYMALSRTLIRTYALQYPDHPEEALRLANERILQDTQSDQFVTVFYGILDTNTGTLTYTNAGHNPALLLSKDGQTAPQWLGQTGIPLGMFEDMAWRQNVVPIKRGDVLVMYSDGITEAQDVDAQEFGEERLLAVMEGGNGRSAQAQQNNILRAIHEFVGEAPQFDDITLMVVQNR</sequence>
<dbReference type="Pfam" id="PF07228">
    <property type="entry name" value="SpoIIE"/>
    <property type="match status" value="1"/>
</dbReference>
<keyword evidence="2" id="KW-1133">Transmembrane helix</keyword>
<dbReference type="SUPFAM" id="SSF81606">
    <property type="entry name" value="PP2C-like"/>
    <property type="match status" value="1"/>
</dbReference>
<feature type="domain" description="PPM-type phosphatase" evidence="3">
    <location>
        <begin position="463"/>
        <end position="682"/>
    </location>
</feature>
<feature type="transmembrane region" description="Helical" evidence="2">
    <location>
        <begin position="254"/>
        <end position="274"/>
    </location>
</feature>
<keyword evidence="1" id="KW-0378">Hydrolase</keyword>
<feature type="transmembrane region" description="Helical" evidence="2">
    <location>
        <begin position="224"/>
        <end position="248"/>
    </location>
</feature>
<evidence type="ECO:0000313" key="4">
    <source>
        <dbReference type="EMBL" id="VAW37374.1"/>
    </source>
</evidence>
<evidence type="ECO:0000259" key="3">
    <source>
        <dbReference type="SMART" id="SM00331"/>
    </source>
</evidence>
<dbReference type="EMBL" id="UOEU01000664">
    <property type="protein sequence ID" value="VAW37374.1"/>
    <property type="molecule type" value="Genomic_DNA"/>
</dbReference>
<feature type="transmembrane region" description="Helical" evidence="2">
    <location>
        <begin position="181"/>
        <end position="203"/>
    </location>
</feature>
<dbReference type="AlphaFoldDB" id="A0A3B0W1A4"/>
<proteinExistence type="predicted"/>
<evidence type="ECO:0000256" key="2">
    <source>
        <dbReference type="SAM" id="Phobius"/>
    </source>
</evidence>
<keyword evidence="2" id="KW-0812">Transmembrane</keyword>
<dbReference type="InterPro" id="IPR052016">
    <property type="entry name" value="Bact_Sigma-Reg"/>
</dbReference>
<feature type="transmembrane region" description="Helical" evidence="2">
    <location>
        <begin position="100"/>
        <end position="128"/>
    </location>
</feature>
<name>A0A3B0W1A4_9ZZZZ</name>